<protein>
    <recommendedName>
        <fullName evidence="2">alpha-L-rhamnosidase</fullName>
        <ecNumber evidence="2">3.2.1.40</ecNumber>
    </recommendedName>
</protein>
<dbReference type="Pfam" id="PF05592">
    <property type="entry name" value="Bac_rhamnosid"/>
    <property type="match status" value="1"/>
</dbReference>
<dbReference type="GO" id="GO:0005975">
    <property type="term" value="P:carbohydrate metabolic process"/>
    <property type="evidence" value="ECO:0007669"/>
    <property type="project" value="InterPro"/>
</dbReference>
<dbReference type="Pfam" id="PF17390">
    <property type="entry name" value="Bac_rhamnosid_C"/>
    <property type="match status" value="1"/>
</dbReference>
<evidence type="ECO:0000259" key="7">
    <source>
        <dbReference type="Pfam" id="PF17390"/>
    </source>
</evidence>
<evidence type="ECO:0000259" key="4">
    <source>
        <dbReference type="Pfam" id="PF05592"/>
    </source>
</evidence>
<dbReference type="InterPro" id="IPR035398">
    <property type="entry name" value="Bac_rhamnosid_C"/>
</dbReference>
<dbReference type="SUPFAM" id="SSF48208">
    <property type="entry name" value="Six-hairpin glycosidases"/>
    <property type="match status" value="1"/>
</dbReference>
<dbReference type="Pfam" id="PF08531">
    <property type="entry name" value="Bac_rhamnosid_N"/>
    <property type="match status" value="1"/>
</dbReference>
<feature type="domain" description="Alpha-L-rhamnosidase C-terminal" evidence="7">
    <location>
        <begin position="696"/>
        <end position="741"/>
    </location>
</feature>
<dbReference type="Pfam" id="PF17389">
    <property type="entry name" value="Bac_rhamnosid6H"/>
    <property type="match status" value="1"/>
</dbReference>
<dbReference type="SUPFAM" id="SSF49785">
    <property type="entry name" value="Galactose-binding domain-like"/>
    <property type="match status" value="1"/>
</dbReference>
<evidence type="ECO:0000313" key="9">
    <source>
        <dbReference type="Proteomes" id="UP000095594"/>
    </source>
</evidence>
<dbReference type="InterPro" id="IPR016007">
    <property type="entry name" value="Alpha_rhamnosid"/>
</dbReference>
<gene>
    <name evidence="8" type="ORF">ERS852471_02400</name>
</gene>
<dbReference type="InterPro" id="IPR008902">
    <property type="entry name" value="Rhamnosid_concanavalin"/>
</dbReference>
<feature type="domain" description="Alpha-L-rhamnosidase concanavalin-like" evidence="4">
    <location>
        <begin position="228"/>
        <end position="345"/>
    </location>
</feature>
<dbReference type="PANTHER" id="PTHR33307">
    <property type="entry name" value="ALPHA-RHAMNOSIDASE (EUROFUNG)"/>
    <property type="match status" value="1"/>
</dbReference>
<proteinExistence type="predicted"/>
<dbReference type="GO" id="GO:0030596">
    <property type="term" value="F:alpha-L-rhamnosidase activity"/>
    <property type="evidence" value="ECO:0007669"/>
    <property type="project" value="UniProtKB-EC"/>
</dbReference>
<dbReference type="Gene3D" id="1.50.10.10">
    <property type="match status" value="1"/>
</dbReference>
<evidence type="ECO:0000256" key="2">
    <source>
        <dbReference type="ARBA" id="ARBA00012652"/>
    </source>
</evidence>
<dbReference type="PANTHER" id="PTHR33307:SF6">
    <property type="entry name" value="ALPHA-RHAMNOSIDASE (EUROFUNG)-RELATED"/>
    <property type="match status" value="1"/>
</dbReference>
<feature type="domain" description="Bacterial alpha-L-rhamnosidase N-terminal" evidence="5">
    <location>
        <begin position="51"/>
        <end position="215"/>
    </location>
</feature>
<dbReference type="EMBL" id="CYZX01000017">
    <property type="protein sequence ID" value="CUO82815.1"/>
    <property type="molecule type" value="Genomic_DNA"/>
</dbReference>
<dbReference type="InterPro" id="IPR008928">
    <property type="entry name" value="6-hairpin_glycosidase_sf"/>
</dbReference>
<evidence type="ECO:0000259" key="5">
    <source>
        <dbReference type="Pfam" id="PF08531"/>
    </source>
</evidence>
<name>A0A174ICL7_9CLOT</name>
<evidence type="ECO:0000256" key="3">
    <source>
        <dbReference type="ARBA" id="ARBA00022801"/>
    </source>
</evidence>
<dbReference type="OrthoDB" id="9761045at2"/>
<evidence type="ECO:0000259" key="6">
    <source>
        <dbReference type="Pfam" id="PF17389"/>
    </source>
</evidence>
<evidence type="ECO:0000313" key="8">
    <source>
        <dbReference type="EMBL" id="CUO82815.1"/>
    </source>
</evidence>
<reference evidence="8 9" key="1">
    <citation type="submission" date="2015-09" db="EMBL/GenBank/DDBJ databases">
        <authorList>
            <consortium name="Pathogen Informatics"/>
        </authorList>
    </citation>
    <scope>NUCLEOTIDE SEQUENCE [LARGE SCALE GENOMIC DNA]</scope>
    <source>
        <strain evidence="8 9">2789STDY5834856</strain>
    </source>
</reference>
<dbReference type="InterPro" id="IPR008979">
    <property type="entry name" value="Galactose-bd-like_sf"/>
</dbReference>
<dbReference type="InterPro" id="IPR035396">
    <property type="entry name" value="Bac_rhamnosid6H"/>
</dbReference>
<dbReference type="EC" id="3.2.1.40" evidence="2"/>
<dbReference type="RefSeq" id="WP_055266862.1">
    <property type="nucleotide sequence ID" value="NZ_CABIXQ010000017.1"/>
</dbReference>
<dbReference type="Gene3D" id="2.60.420.10">
    <property type="entry name" value="Maltose phosphorylase, domain 3"/>
    <property type="match status" value="1"/>
</dbReference>
<organism evidence="8 9">
    <name type="scientific">Clostridium disporicum</name>
    <dbReference type="NCBI Taxonomy" id="84024"/>
    <lineage>
        <taxon>Bacteria</taxon>
        <taxon>Bacillati</taxon>
        <taxon>Bacillota</taxon>
        <taxon>Clostridia</taxon>
        <taxon>Eubacteriales</taxon>
        <taxon>Clostridiaceae</taxon>
        <taxon>Clostridium</taxon>
    </lineage>
</organism>
<dbReference type="AlphaFoldDB" id="A0A174ICL7"/>
<feature type="domain" description="Alpha-L-rhamnosidase six-hairpin glycosidase" evidence="6">
    <location>
        <begin position="352"/>
        <end position="681"/>
    </location>
</feature>
<evidence type="ECO:0000256" key="1">
    <source>
        <dbReference type="ARBA" id="ARBA00001445"/>
    </source>
</evidence>
<accession>A0A174ICL7</accession>
<dbReference type="Proteomes" id="UP000095594">
    <property type="component" value="Unassembled WGS sequence"/>
</dbReference>
<dbReference type="InterPro" id="IPR013737">
    <property type="entry name" value="Bac_rhamnosid_N"/>
</dbReference>
<sequence>MSTERINLEGQWISKFPKEYNYDASDYYDDNPNTLIRKEFNIKKTNSNYYLNVGCLGYYIAYINGKRVGDYELNSDWTQYDKTIYYDTYEVSELLTDGKNVISFELGNGMYNPAPLRLFGKYNLRERLRLIGEPCLIASIHENEICILKTDKSWKVSDGPLLFNNLYIGERFDARQAQDHWKLIGFDDLNWKEAIIDNNKKGKLVKSKIPKVKRKKILEPISININSKGNLIIDFGETLSAVINISFLGVKDKKVKLVYAENINEDNTVNCDSSLAGNVGVVLEGVNIRFDGGPGAPEHAMQVDEIISKDGENHYTNKFTYHSFRYVEVSGLKKDDLKSITATYVYTDVDVVGKLETDNSWINKLYDLALKTKLNNIHSVFEDCARERLGYGGDIVALATSNLFMFDLDKMYEKTVIDFRQDQTKKGGVPETAPYMGIQTNGTGEGEGPILWQLAYPYLVYKHYQYYGDKELILDEYEYLRKQMLYLKSIGIEELQDKCLGDHGSSDTKVSFKVGTPDKKFLACCAYYLFLQYNRYFAMLAEDMIYKEYEEELVKVKAFIDNNFKNDDGTYGNKSQSSFAFAIFTHISDEPEKLCKMYVDKIKEDNGYLRSGIFGMMMTFEVLNKYGYDEVIEEWLFKDEYPSIGNMIKEGKTALSEQFDMKGCSHNHAMFSSYAQWFYQGLAGIRVNDEAIKANKITLKPYFSKKVNQVECTFKTLSGEISSNWKIENGQVIWKFNIPGDIEKFDVILSSDYSVIETNYNGKRRENGQYYMIIKL</sequence>
<dbReference type="InterPro" id="IPR012341">
    <property type="entry name" value="6hp_glycosidase-like_sf"/>
</dbReference>
<comment type="catalytic activity">
    <reaction evidence="1">
        <text>Hydrolysis of terminal non-reducing alpha-L-rhamnose residues in alpha-L-rhamnosides.</text>
        <dbReference type="EC" id="3.2.1.40"/>
    </reaction>
</comment>
<dbReference type="Gene3D" id="2.60.120.260">
    <property type="entry name" value="Galactose-binding domain-like"/>
    <property type="match status" value="2"/>
</dbReference>
<keyword evidence="3" id="KW-0378">Hydrolase</keyword>